<organism evidence="4">
    <name type="scientific">Papilio xuthus</name>
    <name type="common">Asian swallowtail butterfly</name>
    <dbReference type="NCBI Taxonomy" id="66420"/>
    <lineage>
        <taxon>Eukaryota</taxon>
        <taxon>Metazoa</taxon>
        <taxon>Ecdysozoa</taxon>
        <taxon>Arthropoda</taxon>
        <taxon>Hexapoda</taxon>
        <taxon>Insecta</taxon>
        <taxon>Pterygota</taxon>
        <taxon>Neoptera</taxon>
        <taxon>Endopterygota</taxon>
        <taxon>Lepidoptera</taxon>
        <taxon>Glossata</taxon>
        <taxon>Ditrysia</taxon>
        <taxon>Papilionoidea</taxon>
        <taxon>Papilionidae</taxon>
        <taxon>Papilioninae</taxon>
        <taxon>Papilio</taxon>
    </lineage>
</organism>
<dbReference type="InterPro" id="IPR013783">
    <property type="entry name" value="Ig-like_fold"/>
</dbReference>
<evidence type="ECO:0000259" key="2">
    <source>
        <dbReference type="PROSITE" id="PS50835"/>
    </source>
</evidence>
<dbReference type="InterPro" id="IPR036179">
    <property type="entry name" value="Ig-like_dom_sf"/>
</dbReference>
<evidence type="ECO:0000313" key="3">
    <source>
        <dbReference type="RefSeq" id="XP_013175397.1"/>
    </source>
</evidence>
<dbReference type="Gene3D" id="2.60.40.10">
    <property type="entry name" value="Immunoglobulins"/>
    <property type="match status" value="1"/>
</dbReference>
<dbReference type="InterPro" id="IPR003598">
    <property type="entry name" value="Ig_sub2"/>
</dbReference>
<dbReference type="RefSeq" id="XP_013175398.1">
    <property type="nucleotide sequence ID" value="XM_013319944.1"/>
</dbReference>
<dbReference type="RefSeq" id="XP_013175397.1">
    <property type="nucleotide sequence ID" value="XM_013319943.1"/>
</dbReference>
<reference evidence="3 4" key="1">
    <citation type="submission" date="2025-04" db="UniProtKB">
        <authorList>
            <consortium name="RefSeq"/>
        </authorList>
    </citation>
    <scope>IDENTIFICATION</scope>
</reference>
<keyword evidence="1" id="KW-0812">Transmembrane</keyword>
<gene>
    <name evidence="3 4" type="primary">LOC106123547</name>
</gene>
<dbReference type="InterPro" id="IPR013151">
    <property type="entry name" value="Immunoglobulin_dom"/>
</dbReference>
<dbReference type="Proteomes" id="UP000694872">
    <property type="component" value="Unplaced"/>
</dbReference>
<feature type="domain" description="Ig-like" evidence="2">
    <location>
        <begin position="237"/>
        <end position="306"/>
    </location>
</feature>
<keyword evidence="1" id="KW-1133">Transmembrane helix</keyword>
<dbReference type="GeneID" id="106123547"/>
<dbReference type="InterPro" id="IPR007110">
    <property type="entry name" value="Ig-like_dom"/>
</dbReference>
<evidence type="ECO:0000313" key="4">
    <source>
        <dbReference type="RefSeq" id="XP_013175398.1"/>
    </source>
</evidence>
<feature type="transmembrane region" description="Helical" evidence="1">
    <location>
        <begin position="332"/>
        <end position="355"/>
    </location>
</feature>
<sequence length="371" mass="43093">MSHIKRIVNLKEMLRYFILINLLFALKALVLSKNVDSNPNKSFDRYDVVIRIGSGPNNFLLRLICVIHKDNALLCRRAQSKIHKANSILEAFFTSRNTSGLIRQNKNSPATSIQTFTLKSQGNFEVARNFKVKNKHLRKFICVPKSKRIIMFHNFIYSPTIHMKKITSYQKSYGLHKIRKRNVLNSEFEAKFNLINLVEGLNEKYISNLNETMIGNDEKENKHRGEFMKSKIKKIIGENGHLTLNCPEATLESKVEWYKNNEKLNSSFRNNMAETEKEPHLTIDAYNSLYILQATKEEEGVYTCYVDGKPYQSYCVKVVSKSKLLNQEFFRYSIYLGFVLSLTITCYCAGICVAWHQRNYFADPLYLSLIC</sequence>
<evidence type="ECO:0000256" key="1">
    <source>
        <dbReference type="SAM" id="Phobius"/>
    </source>
</evidence>
<dbReference type="Pfam" id="PF00047">
    <property type="entry name" value="ig"/>
    <property type="match status" value="1"/>
</dbReference>
<dbReference type="CDD" id="cd00096">
    <property type="entry name" value="Ig"/>
    <property type="match status" value="1"/>
</dbReference>
<dbReference type="SMART" id="SM00408">
    <property type="entry name" value="IGc2"/>
    <property type="match status" value="1"/>
</dbReference>
<dbReference type="KEGG" id="pxu:106123547"/>
<accession>A0AAJ7EFJ1</accession>
<name>A0AAJ7EFJ1_PAPXU</name>
<protein>
    <submittedName>
        <fullName evidence="3 4">Uncharacterized protein LOC106123547</fullName>
    </submittedName>
</protein>
<dbReference type="SUPFAM" id="SSF48726">
    <property type="entry name" value="Immunoglobulin"/>
    <property type="match status" value="1"/>
</dbReference>
<keyword evidence="1" id="KW-0472">Membrane</keyword>
<dbReference type="AlphaFoldDB" id="A0AAJ7EFJ1"/>
<proteinExistence type="predicted"/>
<dbReference type="PROSITE" id="PS50835">
    <property type="entry name" value="IG_LIKE"/>
    <property type="match status" value="1"/>
</dbReference>